<proteinExistence type="predicted"/>
<feature type="compositionally biased region" description="Acidic residues" evidence="1">
    <location>
        <begin position="196"/>
        <end position="207"/>
    </location>
</feature>
<dbReference type="Proteomes" id="UP000098205">
    <property type="component" value="Segment"/>
</dbReference>
<feature type="region of interest" description="Disordered" evidence="1">
    <location>
        <begin position="164"/>
        <end position="246"/>
    </location>
</feature>
<dbReference type="KEGG" id="vg:19831565"/>
<dbReference type="RefSeq" id="YP_009047110.1">
    <property type="nucleotide sequence ID" value="NC_024474.1"/>
</dbReference>
<reference evidence="2 3" key="2">
    <citation type="journal article" date="2010" name="J. Virol. Methods">
        <title>Classification of fowl adenoviruses by use of phylogenetic analysis and high-resolution melting-curve analysis of the hexon L1 gene region.</title>
        <authorList>
            <person name="Marek A."/>
            <person name="Gunes A."/>
            <person name="Schulz E."/>
            <person name="Hess M."/>
        </authorList>
    </citation>
    <scope>NUCLEOTIDE SEQUENCE [LARGE SCALE GENOMIC DNA]</scope>
    <source>
        <strain evidence="2 3">IDA4</strain>
    </source>
</reference>
<protein>
    <submittedName>
        <fullName evidence="2">Fiber-1</fullName>
    </submittedName>
</protein>
<reference evidence="2 3" key="3">
    <citation type="journal article" date="2014" name="Virology">
        <title>Complete genome sequences of pigeon adenovirus 1 and duck adenovirus 2 extend the number of species within the genus Aviadenovirus.</title>
        <authorList>
            <person name="Marek A."/>
            <person name="Kajan G.L."/>
            <person name="Kosiol C."/>
            <person name="Harrach B."/>
            <person name="Schlotterer C."/>
            <person name="Hess M."/>
        </authorList>
    </citation>
    <scope>NUCLEOTIDE SEQUENCE [LARGE SCALE GENOMIC DNA]</scope>
    <source>
        <strain evidence="2 3">IDA4</strain>
    </source>
</reference>
<evidence type="ECO:0000256" key="1">
    <source>
        <dbReference type="SAM" id="MobiDB-lite"/>
    </source>
</evidence>
<evidence type="ECO:0000313" key="2">
    <source>
        <dbReference type="EMBL" id="CDO33911.1"/>
    </source>
</evidence>
<reference evidence="2 3" key="1">
    <citation type="journal article" date="1998" name="Avian Pathol.">
        <title>Growth analysis of adenoviruses isolated from pigeons in chicken cells and serological characterization of the isolates.</title>
        <authorList>
            <person name="Hess M."/>
            <person name="Prusas C."/>
            <person name="Monreal G."/>
        </authorList>
    </citation>
    <scope>NUCLEOTIDE SEQUENCE [LARGE SCALE GENOMIC DNA]</scope>
    <source>
        <strain evidence="2 3">IDA4</strain>
    </source>
</reference>
<gene>
    <name evidence="2" type="primary">fiber-1</name>
</gene>
<dbReference type="EMBL" id="FN824512">
    <property type="protein sequence ID" value="CDO33911.1"/>
    <property type="molecule type" value="Genomic_DNA"/>
</dbReference>
<sequence>MAEPGDENGSSEAPQGELDLVYPFGYTGAASGGTGGGGGGTGQSLTATAPLVIDENDVLSLTFVPPISLADDGRLKLYIDPSSLVLTTHATAGFQSLTVAVQPPLIKTQGKGLEMRTDNSLHVVNYNNNLALSVQVAPSGGLTVTSEGLAISSGALATLLSQPPATTVAATQPESLGTRTVDSSTSVPPSQREEQEAVGDDRDEEDAPAVKRGRGGAEDEAGSAPQTPALRRSARRRTAASRAASA</sequence>
<keyword evidence="3" id="KW-1185">Reference proteome</keyword>
<feature type="compositionally biased region" description="Polar residues" evidence="1">
    <location>
        <begin position="164"/>
        <end position="189"/>
    </location>
</feature>
<accession>X5LU19</accession>
<name>X5LU19_9ADEN</name>
<evidence type="ECO:0000313" key="3">
    <source>
        <dbReference type="Proteomes" id="UP000098205"/>
    </source>
</evidence>
<dbReference type="GeneID" id="19831565"/>
<organism evidence="2 3">
    <name type="scientific">Pigeon adenovirus 1</name>
    <dbReference type="NCBI Taxonomy" id="764030"/>
    <lineage>
        <taxon>Viruses</taxon>
        <taxon>Varidnaviria</taxon>
        <taxon>Bamfordvirae</taxon>
        <taxon>Preplasmiviricota</taxon>
        <taxon>Polisuviricotina</taxon>
        <taxon>Pharingeaviricetes</taxon>
        <taxon>Rowavirales</taxon>
        <taxon>Adenoviridae</taxon>
        <taxon>Aviadenovirus</taxon>
        <taxon>Aviadenovirus columbae</taxon>
        <taxon>Pigeon aviadenovirus A</taxon>
    </lineage>
</organism>